<dbReference type="SUPFAM" id="SSF48208">
    <property type="entry name" value="Six-hairpin glycosidases"/>
    <property type="match status" value="1"/>
</dbReference>
<dbReference type="InterPro" id="IPR008928">
    <property type="entry name" value="6-hairpin_glycosidase_sf"/>
</dbReference>
<proteinExistence type="predicted"/>
<dbReference type="Proteomes" id="UP000435649">
    <property type="component" value="Unassembled WGS sequence"/>
</dbReference>
<evidence type="ECO:0000313" key="3">
    <source>
        <dbReference type="EMBL" id="MST98930.1"/>
    </source>
</evidence>
<dbReference type="AlphaFoldDB" id="A0A844G506"/>
<name>A0A844G506_9BACT</name>
<comment type="caution">
    <text evidence="3">The sequence shown here is derived from an EMBL/GenBank/DDBJ whole genome shotgun (WGS) entry which is preliminary data.</text>
</comment>
<feature type="domain" description="Alpha-L-rhamnosidase six-hairpin glycosidase" evidence="2">
    <location>
        <begin position="400"/>
        <end position="745"/>
    </location>
</feature>
<dbReference type="Pfam" id="PF17389">
    <property type="entry name" value="Bac_rhamnosid6H"/>
    <property type="match status" value="1"/>
</dbReference>
<dbReference type="PANTHER" id="PTHR34987:SF2">
    <property type="entry name" value="B, PUTATIVE (AFU_ORTHOLOGUE AFUA_7G05040)-RELATED"/>
    <property type="match status" value="1"/>
</dbReference>
<protein>
    <submittedName>
        <fullName evidence="3">Bacterial alpha-L-rhamnosidase</fullName>
    </submittedName>
</protein>
<dbReference type="InterPro" id="IPR035396">
    <property type="entry name" value="Bac_rhamnosid6H"/>
</dbReference>
<reference evidence="3 4" key="1">
    <citation type="submission" date="2019-08" db="EMBL/GenBank/DDBJ databases">
        <title>In-depth cultivation of the pig gut microbiome towards novel bacterial diversity and tailored functional studies.</title>
        <authorList>
            <person name="Wylensek D."/>
            <person name="Hitch T.C.A."/>
            <person name="Clavel T."/>
        </authorList>
    </citation>
    <scope>NUCLEOTIDE SEQUENCE [LARGE SCALE GENOMIC DNA]</scope>
    <source>
        <strain evidence="3 4">BBE-744-WT-12</strain>
    </source>
</reference>
<organism evidence="3 4">
    <name type="scientific">Victivallis lenta</name>
    <dbReference type="NCBI Taxonomy" id="2606640"/>
    <lineage>
        <taxon>Bacteria</taxon>
        <taxon>Pseudomonadati</taxon>
        <taxon>Lentisphaerota</taxon>
        <taxon>Lentisphaeria</taxon>
        <taxon>Victivallales</taxon>
        <taxon>Victivallaceae</taxon>
        <taxon>Victivallis</taxon>
    </lineage>
</organism>
<evidence type="ECO:0000259" key="2">
    <source>
        <dbReference type="Pfam" id="PF17389"/>
    </source>
</evidence>
<dbReference type="Pfam" id="PF05592">
    <property type="entry name" value="Bac_rhamnosid"/>
    <property type="match status" value="1"/>
</dbReference>
<dbReference type="Gene3D" id="2.60.120.260">
    <property type="entry name" value="Galactose-binding domain-like"/>
    <property type="match status" value="2"/>
</dbReference>
<gene>
    <name evidence="3" type="ORF">FYJ85_17995</name>
</gene>
<accession>A0A844G506</accession>
<keyword evidence="4" id="KW-1185">Reference proteome</keyword>
<dbReference type="Gene3D" id="2.60.420.10">
    <property type="entry name" value="Maltose phosphorylase, domain 3"/>
    <property type="match status" value="1"/>
</dbReference>
<evidence type="ECO:0000259" key="1">
    <source>
        <dbReference type="Pfam" id="PF05592"/>
    </source>
</evidence>
<evidence type="ECO:0000313" key="4">
    <source>
        <dbReference type="Proteomes" id="UP000435649"/>
    </source>
</evidence>
<dbReference type="EMBL" id="VUNS01000026">
    <property type="protein sequence ID" value="MST98930.1"/>
    <property type="molecule type" value="Genomic_DNA"/>
</dbReference>
<dbReference type="InterPro" id="IPR008902">
    <property type="entry name" value="Rhamnosid_concanavalin"/>
</dbReference>
<dbReference type="Gene3D" id="1.50.10.10">
    <property type="match status" value="1"/>
</dbReference>
<sequence>MNGNAAFVRNLNRPDTIMIISRKSEPMKTILPNAERPPASHSIAEAAPLIIEKEKLPFFAAWITHPEVAKRWQKEQTCEENFFCEFYREFNCDQLPESILLRITADSCYRLSINGKEAGFGPIRGSAALQYFDTREIAGLLRRGRNEIKVLVHSPVRENFTAVTRFPALLAEAPGLFRTDETWQVSLCPEFRRDVPVYTMQIGFMEMCDLRKRREREYLPAAALPEPLPFGALTPRDIPAPEITECRPEKLTAMAALPAGDAPELSRLAEFLNHEQWTALNPEDFNGKILPSGNSTALVWDFGKVLNGRIQLEVNAPAGTVVDVVYGETPYRKDGRLRAAFPGEFYRFTDRYILDAGCNRIGTTLFERGFKFAEFIFRNAVDTIEVVDVRAENRVYPFRQKCFFRCSDERLNCIYQQCVETLRACTTDVFTDCPWRERAFWINDLLVENRTSLVLFGATPVHARALRLAFSQQRPDGSVPSLCPMPKHENFVFPATELFLVLMLMDYYRYGGDPETVGELLPKAERLLEHFNTLLDDEGLIGITPGIWNFIDWSFELNGYSFNDCRESMVNSLYVLALRTIVALAKQSGCRLKRNPEFYLVQSERTAEAIAGRFYSSGKGFLTDDVLFHSEKKQLSSLIAQALALLAGIGDATVREKLKISLADESLLKPELYLYSFVLQAMARHGMIREALAVIRRYWGKILDSGYPTVFEAGVHQFGKDAFGGAGSMCHGFATAPAAFLPENILGLTPGVEGNGKKFAFHPAPGDLEWAEGELLLSENTSVQVRLTREEIRLTLPEEHSAELPDGRILEAGTHLLKWENINGGLIS</sequence>
<dbReference type="PANTHER" id="PTHR34987">
    <property type="entry name" value="C, PUTATIVE (AFU_ORTHOLOGUE AFUA_3G02880)-RELATED"/>
    <property type="match status" value="1"/>
</dbReference>
<feature type="domain" description="Alpha-L-rhamnosidase concanavalin-like" evidence="1">
    <location>
        <begin position="295"/>
        <end position="372"/>
    </location>
</feature>
<dbReference type="InterPro" id="IPR012341">
    <property type="entry name" value="6hp_glycosidase-like_sf"/>
</dbReference>
<dbReference type="GO" id="GO:0005975">
    <property type="term" value="P:carbohydrate metabolic process"/>
    <property type="evidence" value="ECO:0007669"/>
    <property type="project" value="InterPro"/>
</dbReference>